<keyword evidence="1" id="KW-1133">Transmembrane helix</keyword>
<dbReference type="PROSITE" id="PS50011">
    <property type="entry name" value="PROTEIN_KINASE_DOM"/>
    <property type="match status" value="1"/>
</dbReference>
<evidence type="ECO:0000259" key="2">
    <source>
        <dbReference type="PROSITE" id="PS50011"/>
    </source>
</evidence>
<dbReference type="Gene3D" id="1.10.510.10">
    <property type="entry name" value="Transferase(Phosphotransferase) domain 1"/>
    <property type="match status" value="1"/>
</dbReference>
<evidence type="ECO:0000313" key="3">
    <source>
        <dbReference type="EMBL" id="TDL21468.1"/>
    </source>
</evidence>
<reference evidence="3 4" key="1">
    <citation type="submission" date="2018-06" db="EMBL/GenBank/DDBJ databases">
        <title>A transcriptomic atlas of mushroom development highlights an independent origin of complex multicellularity.</title>
        <authorList>
            <consortium name="DOE Joint Genome Institute"/>
            <person name="Krizsan K."/>
            <person name="Almasi E."/>
            <person name="Merenyi Z."/>
            <person name="Sahu N."/>
            <person name="Viragh M."/>
            <person name="Koszo T."/>
            <person name="Mondo S."/>
            <person name="Kiss B."/>
            <person name="Balint B."/>
            <person name="Kues U."/>
            <person name="Barry K."/>
            <person name="Hegedus J.C."/>
            <person name="Henrissat B."/>
            <person name="Johnson J."/>
            <person name="Lipzen A."/>
            <person name="Ohm R."/>
            <person name="Nagy I."/>
            <person name="Pangilinan J."/>
            <person name="Yan J."/>
            <person name="Xiong Y."/>
            <person name="Grigoriev I.V."/>
            <person name="Hibbett D.S."/>
            <person name="Nagy L.G."/>
        </authorList>
    </citation>
    <scope>NUCLEOTIDE SEQUENCE [LARGE SCALE GENOMIC DNA]</scope>
    <source>
        <strain evidence="3 4">SZMC22713</strain>
    </source>
</reference>
<protein>
    <recommendedName>
        <fullName evidence="2">Protein kinase domain-containing protein</fullName>
    </recommendedName>
</protein>
<dbReference type="AlphaFoldDB" id="A0A4Y7Q2M9"/>
<gene>
    <name evidence="3" type="ORF">BD410DRAFT_749596</name>
</gene>
<sequence length="418" mass="48099">MADDYEQYPTYTRFKDPEHVARAQRAIEDGRYGLDVQEIWWRDHQQFLESRGYLLRPRFRPGWVPSWKGTDIIPMYCEDSRRNKHGKTLDATRTIDGERVVIKVVPSSSNELRIARSLTTADKLQDPRNHCVPILDHFPDAADASKHFMVMPMLRNFEDPPFVFVSEVLDLVEQILQGIVFIHEHRVAHRDCAYLNLMMDGRLMYPEGYHFSSPGSSPTLGRPATHFGRSEVPTVKYYFTDFGISSHFPAARQTHLVTGKDGQDQDVPELSRTVPYDPFPVDIFILGNLIKKEFVNNYSNLEFLSPLTGAMTRRNPKERPTAEEALAHFKTIVAMRPRFSLRWRLRDRREKVAVRLFRDLSSASREATQLLKRLLGSPIVLTSLILSGSLSLLAILYGRGAFLARLRSTFGRALHRSR</sequence>
<accession>A0A4Y7Q2M9</accession>
<dbReference type="Proteomes" id="UP000294933">
    <property type="component" value="Unassembled WGS sequence"/>
</dbReference>
<evidence type="ECO:0000256" key="1">
    <source>
        <dbReference type="SAM" id="Phobius"/>
    </source>
</evidence>
<dbReference type="GO" id="GO:0004672">
    <property type="term" value="F:protein kinase activity"/>
    <property type="evidence" value="ECO:0007669"/>
    <property type="project" value="InterPro"/>
</dbReference>
<organism evidence="3 4">
    <name type="scientific">Rickenella mellea</name>
    <dbReference type="NCBI Taxonomy" id="50990"/>
    <lineage>
        <taxon>Eukaryota</taxon>
        <taxon>Fungi</taxon>
        <taxon>Dikarya</taxon>
        <taxon>Basidiomycota</taxon>
        <taxon>Agaricomycotina</taxon>
        <taxon>Agaricomycetes</taxon>
        <taxon>Hymenochaetales</taxon>
        <taxon>Rickenellaceae</taxon>
        <taxon>Rickenella</taxon>
    </lineage>
</organism>
<dbReference type="SMART" id="SM00220">
    <property type="entry name" value="S_TKc"/>
    <property type="match status" value="1"/>
</dbReference>
<proteinExistence type="predicted"/>
<dbReference type="InterPro" id="IPR011009">
    <property type="entry name" value="Kinase-like_dom_sf"/>
</dbReference>
<keyword evidence="1" id="KW-0472">Membrane</keyword>
<dbReference type="OrthoDB" id="5987198at2759"/>
<evidence type="ECO:0000313" key="4">
    <source>
        <dbReference type="Proteomes" id="UP000294933"/>
    </source>
</evidence>
<keyword evidence="4" id="KW-1185">Reference proteome</keyword>
<name>A0A4Y7Q2M9_9AGAM</name>
<dbReference type="InterPro" id="IPR000719">
    <property type="entry name" value="Prot_kinase_dom"/>
</dbReference>
<dbReference type="GO" id="GO:0005524">
    <property type="term" value="F:ATP binding"/>
    <property type="evidence" value="ECO:0007669"/>
    <property type="project" value="InterPro"/>
</dbReference>
<dbReference type="EMBL" id="ML170180">
    <property type="protein sequence ID" value="TDL21468.1"/>
    <property type="molecule type" value="Genomic_DNA"/>
</dbReference>
<dbReference type="STRING" id="50990.A0A4Y7Q2M9"/>
<feature type="domain" description="Protein kinase" evidence="2">
    <location>
        <begin position="74"/>
        <end position="380"/>
    </location>
</feature>
<dbReference type="VEuPathDB" id="FungiDB:BD410DRAFT_749596"/>
<dbReference type="SUPFAM" id="SSF56112">
    <property type="entry name" value="Protein kinase-like (PK-like)"/>
    <property type="match status" value="1"/>
</dbReference>
<feature type="transmembrane region" description="Helical" evidence="1">
    <location>
        <begin position="374"/>
        <end position="397"/>
    </location>
</feature>
<keyword evidence="1" id="KW-0812">Transmembrane</keyword>